<dbReference type="Pfam" id="PF03634">
    <property type="entry name" value="TCP"/>
    <property type="match status" value="1"/>
</dbReference>
<dbReference type="PANTHER" id="PTHR31072:SF87">
    <property type="entry name" value="TRANSCRIPTION FACTOR TCP12"/>
    <property type="match status" value="1"/>
</dbReference>
<evidence type="ECO:0000259" key="8">
    <source>
        <dbReference type="PROSITE" id="PS51369"/>
    </source>
</evidence>
<keyword evidence="2" id="KW-0217">Developmental protein</keyword>
<dbReference type="PROSITE" id="PS51370">
    <property type="entry name" value="R"/>
    <property type="match status" value="1"/>
</dbReference>
<dbReference type="PROSITE" id="PS51369">
    <property type="entry name" value="TCP"/>
    <property type="match status" value="1"/>
</dbReference>
<evidence type="ECO:0000256" key="5">
    <source>
        <dbReference type="ARBA" id="ARBA00023163"/>
    </source>
</evidence>
<dbReference type="AlphaFoldDB" id="A0AAP0QJX8"/>
<protein>
    <submittedName>
        <fullName evidence="10">Uncharacterized protein</fullName>
    </submittedName>
</protein>
<feature type="domain" description="R" evidence="9">
    <location>
        <begin position="253"/>
        <end position="270"/>
    </location>
</feature>
<name>A0AAP0QJX8_9ROSI</name>
<evidence type="ECO:0000256" key="6">
    <source>
        <dbReference type="ARBA" id="ARBA00023242"/>
    </source>
</evidence>
<feature type="region of interest" description="Disordered" evidence="7">
    <location>
        <begin position="99"/>
        <end position="128"/>
    </location>
</feature>
<keyword evidence="5" id="KW-0804">Transcription</keyword>
<feature type="compositionally biased region" description="Basic and acidic residues" evidence="7">
    <location>
        <begin position="272"/>
        <end position="284"/>
    </location>
</feature>
<feature type="region of interest" description="Disordered" evidence="7">
    <location>
        <begin position="26"/>
        <end position="54"/>
    </location>
</feature>
<dbReference type="InterPro" id="IPR017887">
    <property type="entry name" value="TF_TCP_subgr"/>
</dbReference>
<feature type="domain" description="TCP" evidence="8">
    <location>
        <begin position="124"/>
        <end position="182"/>
    </location>
</feature>
<dbReference type="GO" id="GO:0003700">
    <property type="term" value="F:DNA-binding transcription factor activity"/>
    <property type="evidence" value="ECO:0007669"/>
    <property type="project" value="InterPro"/>
</dbReference>
<comment type="caution">
    <text evidence="10">The sequence shown here is derived from an EMBL/GenBank/DDBJ whole genome shotgun (WGS) entry which is preliminary data.</text>
</comment>
<keyword evidence="11" id="KW-1185">Reference proteome</keyword>
<evidence type="ECO:0000256" key="3">
    <source>
        <dbReference type="ARBA" id="ARBA00023015"/>
    </source>
</evidence>
<evidence type="ECO:0000256" key="7">
    <source>
        <dbReference type="SAM" id="MobiDB-lite"/>
    </source>
</evidence>
<keyword evidence="3" id="KW-0805">Transcription regulation</keyword>
<dbReference type="PANTHER" id="PTHR31072">
    <property type="entry name" value="TRANSCRIPTION FACTOR TCP4-RELATED"/>
    <property type="match status" value="1"/>
</dbReference>
<evidence type="ECO:0000256" key="1">
    <source>
        <dbReference type="ARBA" id="ARBA00004123"/>
    </source>
</evidence>
<dbReference type="GO" id="GO:2000032">
    <property type="term" value="P:regulation of secondary shoot formation"/>
    <property type="evidence" value="ECO:0007669"/>
    <property type="project" value="TreeGrafter"/>
</dbReference>
<dbReference type="EMBL" id="JBCGBO010000007">
    <property type="protein sequence ID" value="KAK9188481.1"/>
    <property type="molecule type" value="Genomic_DNA"/>
</dbReference>
<dbReference type="InterPro" id="IPR017888">
    <property type="entry name" value="CYC/TB1_R_domain"/>
</dbReference>
<accession>A0AAP0QJX8</accession>
<feature type="compositionally biased region" description="Basic residues" evidence="7">
    <location>
        <begin position="118"/>
        <end position="128"/>
    </location>
</feature>
<reference evidence="10 11" key="1">
    <citation type="submission" date="2024-05" db="EMBL/GenBank/DDBJ databases">
        <title>Haplotype-resolved chromosome-level genome assembly of Huyou (Citrus changshanensis).</title>
        <authorList>
            <person name="Miao C."/>
            <person name="Chen W."/>
            <person name="Wu Y."/>
            <person name="Wang L."/>
            <person name="Zhao S."/>
            <person name="Grierson D."/>
            <person name="Xu C."/>
            <person name="Chen K."/>
        </authorList>
    </citation>
    <scope>NUCLEOTIDE SEQUENCE [LARGE SCALE GENOMIC DNA]</scope>
    <source>
        <strain evidence="10">01-14</strain>
        <tissue evidence="10">Leaf</tissue>
    </source>
</reference>
<comment type="subcellular location">
    <subcellularLocation>
        <location evidence="1">Nucleus</location>
    </subcellularLocation>
</comment>
<evidence type="ECO:0000256" key="4">
    <source>
        <dbReference type="ARBA" id="ARBA00023125"/>
    </source>
</evidence>
<dbReference type="GO" id="GO:0043565">
    <property type="term" value="F:sequence-specific DNA binding"/>
    <property type="evidence" value="ECO:0007669"/>
    <property type="project" value="TreeGrafter"/>
</dbReference>
<evidence type="ECO:0000256" key="2">
    <source>
        <dbReference type="ARBA" id="ARBA00022473"/>
    </source>
</evidence>
<evidence type="ECO:0000259" key="9">
    <source>
        <dbReference type="PROSITE" id="PS51370"/>
    </source>
</evidence>
<dbReference type="GO" id="GO:0005634">
    <property type="term" value="C:nucleus"/>
    <property type="evidence" value="ECO:0007669"/>
    <property type="project" value="UniProtKB-SubCell"/>
</dbReference>
<feature type="region of interest" description="Disordered" evidence="7">
    <location>
        <begin position="272"/>
        <end position="306"/>
    </location>
</feature>
<evidence type="ECO:0000313" key="10">
    <source>
        <dbReference type="EMBL" id="KAK9188481.1"/>
    </source>
</evidence>
<sequence>MFPSSSNNCDHHHFPFTNQSILATENENPSSSQHHHQPSPFLDFPADQDQPFLPNHDNGFFMTHFFSQHQILGCSSDNVAADETEIKMASPVEATKKTTTKKKKNGGVNGDEKAQAVQRKRTGKKDRHSKIYTAQGPRDRRMRLSLQIARKFFDLQDTLGFDKASKTIEWLLSKSKAAIKELTESLPSVKNSCSSGAKSLSSTSESEVVSGIKRIKDTGDQKSALVVDDSLVRLSRGAMNNKSRKAVINPIVRESRDKARARARERTLEKMKMRGLEKSRKCSEEANPNDLEQLRPCSPSQEKNSPLKVVAEAEEEEDQMDSVRIIEKFLGFPSSPRSSSIFDYTLHIGESTAASSQQNNPPYSTDYNSYYVLTNMKGSTSNLHAKIPGDIFNINPDTCQEEKSSLIYTSTANSNEQNPSSDSRILSNSQEQNPTSIFMTTSNIDSQPQFLEDQFACNPIDDNRYCSLY</sequence>
<proteinExistence type="predicted"/>
<keyword evidence="4" id="KW-0238">DNA-binding</keyword>
<keyword evidence="6" id="KW-0539">Nucleus</keyword>
<evidence type="ECO:0000313" key="11">
    <source>
        <dbReference type="Proteomes" id="UP001428341"/>
    </source>
</evidence>
<organism evidence="10 11">
    <name type="scientific">Citrus x changshan-huyou</name>
    <dbReference type="NCBI Taxonomy" id="2935761"/>
    <lineage>
        <taxon>Eukaryota</taxon>
        <taxon>Viridiplantae</taxon>
        <taxon>Streptophyta</taxon>
        <taxon>Embryophyta</taxon>
        <taxon>Tracheophyta</taxon>
        <taxon>Spermatophyta</taxon>
        <taxon>Magnoliopsida</taxon>
        <taxon>eudicotyledons</taxon>
        <taxon>Gunneridae</taxon>
        <taxon>Pentapetalae</taxon>
        <taxon>rosids</taxon>
        <taxon>malvids</taxon>
        <taxon>Sapindales</taxon>
        <taxon>Rutaceae</taxon>
        <taxon>Aurantioideae</taxon>
        <taxon>Citrus</taxon>
    </lineage>
</organism>
<dbReference type="InterPro" id="IPR005333">
    <property type="entry name" value="Transcription_factor_TCP"/>
</dbReference>
<dbReference type="Proteomes" id="UP001428341">
    <property type="component" value="Unassembled WGS sequence"/>
</dbReference>
<feature type="region of interest" description="Disordered" evidence="7">
    <location>
        <begin position="411"/>
        <end position="430"/>
    </location>
</feature>
<gene>
    <name evidence="10" type="ORF">WN944_019884</name>
</gene>